<protein>
    <submittedName>
        <fullName evidence="1">Uncharacterized protein</fullName>
    </submittedName>
</protein>
<organism evidence="1">
    <name type="scientific">uncultured Caudovirales phage</name>
    <dbReference type="NCBI Taxonomy" id="2100421"/>
    <lineage>
        <taxon>Viruses</taxon>
        <taxon>Duplodnaviria</taxon>
        <taxon>Heunggongvirae</taxon>
        <taxon>Uroviricota</taxon>
        <taxon>Caudoviricetes</taxon>
        <taxon>Peduoviridae</taxon>
        <taxon>Maltschvirus</taxon>
        <taxon>Maltschvirus maltsch</taxon>
    </lineage>
</organism>
<reference evidence="1" key="1">
    <citation type="submission" date="2020-04" db="EMBL/GenBank/DDBJ databases">
        <authorList>
            <person name="Chiriac C."/>
            <person name="Salcher M."/>
            <person name="Ghai R."/>
            <person name="Kavagutti S V."/>
        </authorList>
    </citation>
    <scope>NUCLEOTIDE SEQUENCE</scope>
</reference>
<accession>A0A6J5NLS5</accession>
<gene>
    <name evidence="1" type="ORF">UFOVP724_154</name>
</gene>
<evidence type="ECO:0000313" key="1">
    <source>
        <dbReference type="EMBL" id="CAB4160339.1"/>
    </source>
</evidence>
<dbReference type="EMBL" id="LR796696">
    <property type="protein sequence ID" value="CAB4160339.1"/>
    <property type="molecule type" value="Genomic_DNA"/>
</dbReference>
<proteinExistence type="predicted"/>
<name>A0A6J5NLS5_9CAUD</name>
<sequence length="257" mass="30382">MINNTLNDYGFFLNIKRNENETNDQYLERVLIAKTNMLNDSYDHDLIQFANMDNHFKSNAIEILFDQNKECIIEILNKTVHLKIDQYEETLNTDDERIYLLKDFKVFLESKGVIVFLNDDVKEYKTEFLFNFTNKIVRSAAIPNTYNFPKDVFVKGFYLSEVLNEIDNFDSLNNQKRQYFYNKDENKIVLSNDMFNTVLISYYGNLLSCNIAWSLNKIYESKDESFNSLTLDENKTLTSRGIALYNLINKSYSQMWG</sequence>